<evidence type="ECO:0000313" key="4">
    <source>
        <dbReference type="Proteomes" id="UP000272025"/>
    </source>
</evidence>
<dbReference type="GeneID" id="39584128"/>
<evidence type="ECO:0000256" key="2">
    <source>
        <dbReference type="SAM" id="Phobius"/>
    </source>
</evidence>
<gene>
    <name evidence="3" type="ORF">SODALDRAFT_75523</name>
</gene>
<dbReference type="Proteomes" id="UP000272025">
    <property type="component" value="Unassembled WGS sequence"/>
</dbReference>
<keyword evidence="2" id="KW-0812">Transmembrane</keyword>
<feature type="region of interest" description="Disordered" evidence="1">
    <location>
        <begin position="116"/>
        <end position="151"/>
    </location>
</feature>
<organism evidence="3 4">
    <name type="scientific">Sodiomyces alkalinus (strain CBS 110278 / VKM F-3762 / F11)</name>
    <name type="common">Alkaliphilic filamentous fungus</name>
    <dbReference type="NCBI Taxonomy" id="1314773"/>
    <lineage>
        <taxon>Eukaryota</taxon>
        <taxon>Fungi</taxon>
        <taxon>Dikarya</taxon>
        <taxon>Ascomycota</taxon>
        <taxon>Pezizomycotina</taxon>
        <taxon>Sordariomycetes</taxon>
        <taxon>Hypocreomycetidae</taxon>
        <taxon>Glomerellales</taxon>
        <taxon>Plectosphaerellaceae</taxon>
        <taxon>Sodiomyces</taxon>
    </lineage>
</organism>
<proteinExistence type="predicted"/>
<evidence type="ECO:0000256" key="1">
    <source>
        <dbReference type="SAM" id="MobiDB-lite"/>
    </source>
</evidence>
<dbReference type="RefSeq" id="XP_028462788.1">
    <property type="nucleotide sequence ID" value="XM_028615651.1"/>
</dbReference>
<keyword evidence="2" id="KW-1133">Transmembrane helix</keyword>
<dbReference type="EMBL" id="ML119062">
    <property type="protein sequence ID" value="ROT34982.1"/>
    <property type="molecule type" value="Genomic_DNA"/>
</dbReference>
<reference evidence="3 4" key="1">
    <citation type="journal article" date="2018" name="Mol. Ecol.">
        <title>The obligate alkalophilic soda-lake fungus Sodiomyces alkalinus has shifted to a protein diet.</title>
        <authorList>
            <person name="Grum-Grzhimaylo A.A."/>
            <person name="Falkoski D.L."/>
            <person name="van den Heuvel J."/>
            <person name="Valero-Jimenez C.A."/>
            <person name="Min B."/>
            <person name="Choi I.G."/>
            <person name="Lipzen A."/>
            <person name="Daum C.G."/>
            <person name="Aanen D.K."/>
            <person name="Tsang A."/>
            <person name="Henrissat B."/>
            <person name="Bilanenko E.N."/>
            <person name="de Vries R.P."/>
            <person name="van Kan J.A.L."/>
            <person name="Grigoriev I.V."/>
            <person name="Debets A.J.M."/>
        </authorList>
    </citation>
    <scope>NUCLEOTIDE SEQUENCE [LARGE SCALE GENOMIC DNA]</scope>
    <source>
        <strain evidence="3 4">F11</strain>
    </source>
</reference>
<evidence type="ECO:0000313" key="3">
    <source>
        <dbReference type="EMBL" id="ROT34982.1"/>
    </source>
</evidence>
<feature type="transmembrane region" description="Helical" evidence="2">
    <location>
        <begin position="90"/>
        <end position="107"/>
    </location>
</feature>
<name>A0A3N2PKB5_SODAK</name>
<keyword evidence="2" id="KW-0472">Membrane</keyword>
<sequence length="151" mass="17185">MTPSLCLDVHIVEGRKTVNEVLFRLGLVSFSFQKIPVFADDDLFAVSCSPVGRFLWHVLGRLTDVVVLCERDCDLYHSNSMLNALDRNRLVYHFFFLFFLFFCLLPPPPFNSNQEMSQLPASYTDDSRPSPPSLPDIRESGSRGFSKCLSN</sequence>
<accession>A0A3N2PKB5</accession>
<dbReference type="AlphaFoldDB" id="A0A3N2PKB5"/>
<protein>
    <submittedName>
        <fullName evidence="3">Uncharacterized protein</fullName>
    </submittedName>
</protein>
<keyword evidence="4" id="KW-1185">Reference proteome</keyword>